<comment type="pathway">
    <text evidence="6">Isoprenoid biosynthesis; isopentenyl diphosphate biosynthesis via DXP pathway; isopentenyl diphosphate from 1-deoxy-D-xylulose 5-phosphate: step 3/6.</text>
</comment>
<keyword evidence="3 6" id="KW-0547">Nucleotide-binding</keyword>
<name>A0A9D1NJ12_9BACT</name>
<dbReference type="AlphaFoldDB" id="A0A9D1NJ12"/>
<dbReference type="EC" id="2.7.1.148" evidence="6"/>
<evidence type="ECO:0000256" key="6">
    <source>
        <dbReference type="HAMAP-Rule" id="MF_00061"/>
    </source>
</evidence>
<evidence type="ECO:0000313" key="8">
    <source>
        <dbReference type="EMBL" id="HIV04034.1"/>
    </source>
</evidence>
<feature type="active site" evidence="6">
    <location>
        <position position="18"/>
    </location>
</feature>
<dbReference type="GO" id="GO:0005524">
    <property type="term" value="F:ATP binding"/>
    <property type="evidence" value="ECO:0007669"/>
    <property type="project" value="UniProtKB-UniRule"/>
</dbReference>
<dbReference type="PANTHER" id="PTHR43527">
    <property type="entry name" value="4-DIPHOSPHOCYTIDYL-2-C-METHYL-D-ERYTHRITOL KINASE, CHLOROPLASTIC"/>
    <property type="match status" value="1"/>
</dbReference>
<feature type="binding site" evidence="6">
    <location>
        <begin position="104"/>
        <end position="114"/>
    </location>
    <ligand>
        <name>ATP</name>
        <dbReference type="ChEBI" id="CHEBI:30616"/>
    </ligand>
</feature>
<dbReference type="SUPFAM" id="SSF55060">
    <property type="entry name" value="GHMP Kinase, C-terminal domain"/>
    <property type="match status" value="1"/>
</dbReference>
<evidence type="ECO:0000313" key="9">
    <source>
        <dbReference type="Proteomes" id="UP000886812"/>
    </source>
</evidence>
<sequence length="304" mass="31844">MTVRFPERRTFSRIAPAKINLMLAVTGPRADGFHGVVSLVAPVPALHDSLEMTLLPDAAEDVLECAAPGVPRDASNLVLRAAASFRSRVPAFPRARFSLKKNIPHGAGLGGGSSDAAAALRLMAEAAGTLAPPEDALREIAAEVGSDCPLFLAGAPVIVRGRGELAEKLSAEEAAAVAAAEFMIFKPAFGVSTAEAYAAMRRAAPAFYTSEAEAEATLAAWRKNPRGNALPLFNGMEAAVFRKHAALPALFRTLRERFGLSPRMSGSGSACFADVSGRSDVPAVAACIRECWGKTAFVFVPARA</sequence>
<evidence type="ECO:0000256" key="5">
    <source>
        <dbReference type="ARBA" id="ARBA00022840"/>
    </source>
</evidence>
<dbReference type="Gene3D" id="3.30.230.10">
    <property type="match status" value="1"/>
</dbReference>
<dbReference type="Pfam" id="PF00288">
    <property type="entry name" value="GHMP_kinases_N"/>
    <property type="match status" value="1"/>
</dbReference>
<dbReference type="InterPro" id="IPR006204">
    <property type="entry name" value="GHMP_kinase_N_dom"/>
</dbReference>
<dbReference type="GO" id="GO:0050515">
    <property type="term" value="F:4-(cytidine 5'-diphospho)-2-C-methyl-D-erythritol kinase activity"/>
    <property type="evidence" value="ECO:0007669"/>
    <property type="project" value="UniProtKB-UniRule"/>
</dbReference>
<accession>A0A9D1NJ12</accession>
<protein>
    <recommendedName>
        <fullName evidence="1 6">4-diphosphocytidyl-2-C-methyl-D-erythritol kinase</fullName>
        <shortName evidence="6">CMK</shortName>
        <ecNumber evidence="6">2.7.1.148</ecNumber>
    </recommendedName>
    <alternativeName>
        <fullName evidence="6">4-(cytidine-5'-diphospho)-2-C-methyl-D-erythritol kinase</fullName>
    </alternativeName>
</protein>
<comment type="function">
    <text evidence="6">Catalyzes the phosphorylation of the position 2 hydroxy group of 4-diphosphocytidyl-2C-methyl-D-erythritol.</text>
</comment>
<dbReference type="GO" id="GO:0019288">
    <property type="term" value="P:isopentenyl diphosphate biosynthetic process, methylerythritol 4-phosphate pathway"/>
    <property type="evidence" value="ECO:0007669"/>
    <property type="project" value="UniProtKB-UniRule"/>
</dbReference>
<comment type="catalytic activity">
    <reaction evidence="6">
        <text>4-CDP-2-C-methyl-D-erythritol + ATP = 4-CDP-2-C-methyl-D-erythritol 2-phosphate + ADP + H(+)</text>
        <dbReference type="Rhea" id="RHEA:18437"/>
        <dbReference type="ChEBI" id="CHEBI:15378"/>
        <dbReference type="ChEBI" id="CHEBI:30616"/>
        <dbReference type="ChEBI" id="CHEBI:57823"/>
        <dbReference type="ChEBI" id="CHEBI:57919"/>
        <dbReference type="ChEBI" id="CHEBI:456216"/>
        <dbReference type="EC" id="2.7.1.148"/>
    </reaction>
</comment>
<comment type="similarity">
    <text evidence="6">Belongs to the GHMP kinase family. IspE subfamily.</text>
</comment>
<feature type="active site" evidence="6">
    <location>
        <position position="147"/>
    </location>
</feature>
<dbReference type="HAMAP" id="MF_00061">
    <property type="entry name" value="IspE"/>
    <property type="match status" value="1"/>
</dbReference>
<dbReference type="PIRSF" id="PIRSF010376">
    <property type="entry name" value="IspE"/>
    <property type="match status" value="1"/>
</dbReference>
<keyword evidence="2 6" id="KW-0808">Transferase</keyword>
<evidence type="ECO:0000256" key="4">
    <source>
        <dbReference type="ARBA" id="ARBA00022777"/>
    </source>
</evidence>
<dbReference type="InterPro" id="IPR014721">
    <property type="entry name" value="Ribsml_uS5_D2-typ_fold_subgr"/>
</dbReference>
<evidence type="ECO:0000256" key="1">
    <source>
        <dbReference type="ARBA" id="ARBA00017473"/>
    </source>
</evidence>
<dbReference type="GO" id="GO:0016114">
    <property type="term" value="P:terpenoid biosynthetic process"/>
    <property type="evidence" value="ECO:0007669"/>
    <property type="project" value="InterPro"/>
</dbReference>
<dbReference type="PANTHER" id="PTHR43527:SF2">
    <property type="entry name" value="4-DIPHOSPHOCYTIDYL-2-C-METHYL-D-ERYTHRITOL KINASE, CHLOROPLASTIC"/>
    <property type="match status" value="1"/>
</dbReference>
<gene>
    <name evidence="6" type="primary">ispE</name>
    <name evidence="8" type="ORF">IAC75_02650</name>
</gene>
<dbReference type="EMBL" id="DVOG01000070">
    <property type="protein sequence ID" value="HIV04034.1"/>
    <property type="molecule type" value="Genomic_DNA"/>
</dbReference>
<dbReference type="InterPro" id="IPR036554">
    <property type="entry name" value="GHMP_kinase_C_sf"/>
</dbReference>
<dbReference type="Proteomes" id="UP000886812">
    <property type="component" value="Unassembled WGS sequence"/>
</dbReference>
<proteinExistence type="inferred from homology"/>
<keyword evidence="4 6" id="KW-0418">Kinase</keyword>
<reference evidence="8" key="1">
    <citation type="submission" date="2020-10" db="EMBL/GenBank/DDBJ databases">
        <authorList>
            <person name="Gilroy R."/>
        </authorList>
    </citation>
    <scope>NUCLEOTIDE SEQUENCE</scope>
    <source>
        <strain evidence="8">10669</strain>
    </source>
</reference>
<evidence type="ECO:0000256" key="2">
    <source>
        <dbReference type="ARBA" id="ARBA00022679"/>
    </source>
</evidence>
<comment type="caution">
    <text evidence="8">The sequence shown here is derived from an EMBL/GenBank/DDBJ whole genome shotgun (WGS) entry which is preliminary data.</text>
</comment>
<evidence type="ECO:0000256" key="3">
    <source>
        <dbReference type="ARBA" id="ARBA00022741"/>
    </source>
</evidence>
<reference evidence="8" key="2">
    <citation type="journal article" date="2021" name="PeerJ">
        <title>Extensive microbial diversity within the chicken gut microbiome revealed by metagenomics and culture.</title>
        <authorList>
            <person name="Gilroy R."/>
            <person name="Ravi A."/>
            <person name="Getino M."/>
            <person name="Pursley I."/>
            <person name="Horton D.L."/>
            <person name="Alikhan N.F."/>
            <person name="Baker D."/>
            <person name="Gharbi K."/>
            <person name="Hall N."/>
            <person name="Watson M."/>
            <person name="Adriaenssens E.M."/>
            <person name="Foster-Nyarko E."/>
            <person name="Jarju S."/>
            <person name="Secka A."/>
            <person name="Antonio M."/>
            <person name="Oren A."/>
            <person name="Chaudhuri R.R."/>
            <person name="La Ragione R."/>
            <person name="Hildebrand F."/>
            <person name="Pallen M.J."/>
        </authorList>
    </citation>
    <scope>NUCLEOTIDE SEQUENCE</scope>
    <source>
        <strain evidence="8">10669</strain>
    </source>
</reference>
<evidence type="ECO:0000259" key="7">
    <source>
        <dbReference type="Pfam" id="PF00288"/>
    </source>
</evidence>
<dbReference type="InterPro" id="IPR004424">
    <property type="entry name" value="IspE"/>
</dbReference>
<keyword evidence="5 6" id="KW-0067">ATP-binding</keyword>
<dbReference type="Gene3D" id="3.30.70.890">
    <property type="entry name" value="GHMP kinase, C-terminal domain"/>
    <property type="match status" value="1"/>
</dbReference>
<keyword evidence="6" id="KW-0414">Isoprene biosynthesis</keyword>
<dbReference type="InterPro" id="IPR020568">
    <property type="entry name" value="Ribosomal_Su5_D2-typ_SF"/>
</dbReference>
<organism evidence="8 9">
    <name type="scientific">Candidatus Spyradosoma merdigallinarum</name>
    <dbReference type="NCBI Taxonomy" id="2840950"/>
    <lineage>
        <taxon>Bacteria</taxon>
        <taxon>Pseudomonadati</taxon>
        <taxon>Verrucomicrobiota</taxon>
        <taxon>Opitutia</taxon>
        <taxon>Opitutia incertae sedis</taxon>
        <taxon>Candidatus Spyradosoma</taxon>
    </lineage>
</organism>
<feature type="domain" description="GHMP kinase N-terminal" evidence="7">
    <location>
        <begin position="76"/>
        <end position="153"/>
    </location>
</feature>
<dbReference type="SUPFAM" id="SSF54211">
    <property type="entry name" value="Ribosomal protein S5 domain 2-like"/>
    <property type="match status" value="1"/>
</dbReference>